<dbReference type="NCBIfam" id="TIGR00369">
    <property type="entry name" value="unchar_dom_1"/>
    <property type="match status" value="1"/>
</dbReference>
<comment type="caution">
    <text evidence="3">The sequence shown here is derived from an EMBL/GenBank/DDBJ whole genome shotgun (WGS) entry which is preliminary data.</text>
</comment>
<dbReference type="Gene3D" id="3.10.129.10">
    <property type="entry name" value="Hotdog Thioesterase"/>
    <property type="match status" value="1"/>
</dbReference>
<feature type="domain" description="Thioesterase" evidence="2">
    <location>
        <begin position="42"/>
        <end position="115"/>
    </location>
</feature>
<name>A0ABX2EGE3_9BURK</name>
<dbReference type="SUPFAM" id="SSF54637">
    <property type="entry name" value="Thioesterase/thiol ester dehydrase-isomerase"/>
    <property type="match status" value="1"/>
</dbReference>
<dbReference type="CDD" id="cd03443">
    <property type="entry name" value="PaaI_thioesterase"/>
    <property type="match status" value="1"/>
</dbReference>
<proteinExistence type="predicted"/>
<keyword evidence="1" id="KW-0378">Hydrolase</keyword>
<evidence type="ECO:0000256" key="1">
    <source>
        <dbReference type="ARBA" id="ARBA00022801"/>
    </source>
</evidence>
<dbReference type="InterPro" id="IPR006683">
    <property type="entry name" value="Thioestr_dom"/>
</dbReference>
<reference evidence="3 4" key="1">
    <citation type="submission" date="2020-05" db="EMBL/GenBank/DDBJ databases">
        <title>Aquincola sp. isolate from soil.</title>
        <authorList>
            <person name="Han J."/>
            <person name="Kim D.-U."/>
        </authorList>
    </citation>
    <scope>NUCLEOTIDE SEQUENCE [LARGE SCALE GENOMIC DNA]</scope>
    <source>
        <strain evidence="3 4">S2</strain>
    </source>
</reference>
<protein>
    <submittedName>
        <fullName evidence="3">PaaI family thioesterase</fullName>
    </submittedName>
</protein>
<accession>A0ABX2EGE3</accession>
<dbReference type="EMBL" id="JABRWJ010000003">
    <property type="protein sequence ID" value="NRF67671.1"/>
    <property type="molecule type" value="Genomic_DNA"/>
</dbReference>
<dbReference type="Proteomes" id="UP000737171">
    <property type="component" value="Unassembled WGS sequence"/>
</dbReference>
<evidence type="ECO:0000259" key="2">
    <source>
        <dbReference type="Pfam" id="PF03061"/>
    </source>
</evidence>
<dbReference type="Pfam" id="PF03061">
    <property type="entry name" value="4HBT"/>
    <property type="match status" value="1"/>
</dbReference>
<sequence length="128" mass="13827">MTLPFSAVPFTRLIGLEREFSEAGRSRFVLAPKAELQNMVQTTHGGVVATLLDVAMASAAVSHVNFSMTAVTLDMNCQFLQPGRGTLHVDGELIGVDEGIALCRARVFDAQDALVAQAHGTFKYLPHR</sequence>
<dbReference type="RefSeq" id="WP_173122769.1">
    <property type="nucleotide sequence ID" value="NZ_JABRWJ010000003.1"/>
</dbReference>
<dbReference type="InterPro" id="IPR003736">
    <property type="entry name" value="PAAI_dom"/>
</dbReference>
<evidence type="ECO:0000313" key="3">
    <source>
        <dbReference type="EMBL" id="NRF67671.1"/>
    </source>
</evidence>
<dbReference type="InterPro" id="IPR029069">
    <property type="entry name" value="HotDog_dom_sf"/>
</dbReference>
<evidence type="ECO:0000313" key="4">
    <source>
        <dbReference type="Proteomes" id="UP000737171"/>
    </source>
</evidence>
<organism evidence="3 4">
    <name type="scientific">Pseudaquabacterium terrae</name>
    <dbReference type="NCBI Taxonomy" id="2732868"/>
    <lineage>
        <taxon>Bacteria</taxon>
        <taxon>Pseudomonadati</taxon>
        <taxon>Pseudomonadota</taxon>
        <taxon>Betaproteobacteria</taxon>
        <taxon>Burkholderiales</taxon>
        <taxon>Sphaerotilaceae</taxon>
        <taxon>Pseudaquabacterium</taxon>
    </lineage>
</organism>
<keyword evidence="4" id="KW-1185">Reference proteome</keyword>
<gene>
    <name evidence="3" type="ORF">HLB44_11810</name>
</gene>